<feature type="domain" description="HTH lacI-type" evidence="6">
    <location>
        <begin position="14"/>
        <end position="68"/>
    </location>
</feature>
<dbReference type="PROSITE" id="PS00356">
    <property type="entry name" value="HTH_LACI_1"/>
    <property type="match status" value="1"/>
</dbReference>
<dbReference type="InterPro" id="IPR046335">
    <property type="entry name" value="LacI/GalR-like_sensor"/>
</dbReference>
<dbReference type="CDD" id="cd01392">
    <property type="entry name" value="HTH_LacI"/>
    <property type="match status" value="1"/>
</dbReference>
<keyword evidence="4 7" id="KW-0238">DNA-binding</keyword>
<dbReference type="HOGENOM" id="CLU_037628_6_1_6"/>
<dbReference type="InterPro" id="IPR000843">
    <property type="entry name" value="HTH_LacI"/>
</dbReference>
<dbReference type="GO" id="GO:0000976">
    <property type="term" value="F:transcription cis-regulatory region binding"/>
    <property type="evidence" value="ECO:0007669"/>
    <property type="project" value="TreeGrafter"/>
</dbReference>
<evidence type="ECO:0000256" key="2">
    <source>
        <dbReference type="ARBA" id="ARBA00022491"/>
    </source>
</evidence>
<dbReference type="SMART" id="SM00354">
    <property type="entry name" value="HTH_LACI"/>
    <property type="match status" value="1"/>
</dbReference>
<dbReference type="FunFam" id="3.40.50.2300:FF:000048">
    <property type="entry name" value="HTH-type transcriptional regulator GalR"/>
    <property type="match status" value="1"/>
</dbReference>
<dbReference type="Proteomes" id="UP000000745">
    <property type="component" value="Chromosome"/>
</dbReference>
<keyword evidence="3" id="KW-0805">Transcription regulation</keyword>
<dbReference type="InterPro" id="IPR010982">
    <property type="entry name" value="Lambda_DNA-bd_dom_sf"/>
</dbReference>
<dbReference type="EMBL" id="CU928158">
    <property type="protein sequence ID" value="CAQ89738.1"/>
    <property type="molecule type" value="Genomic_DNA"/>
</dbReference>
<comment type="subunit">
    <text evidence="1">Homodimer.</text>
</comment>
<sequence>MAYCNFQNRVVNMITIRDVARQAGVSVATVSRVLNNSVLVSPDTREAVMKAVTLLDYRPNANAQALATQISETIGVVVMDVSDAFFGALVKAVDLVAQQHQKYVLIGNSYHEAEKERHAIEVLIRQRCNALIVHSKALSDEELVQFMEQIPGMVLINRLVPGYAHRCVCLDNCSGARMATRMLLNNGHQRIGYLASSHGIEDDAMRKAGWLSALKERDIVPPDSWIGMGTPDMQGGEAAMVELLGRNLQLSAVFAYNDNMAAGALTALKDNGITIPQHLSIIGFDDIPIARYTDPQLTTVRYPIASMAKMATELALQGAAGTLDLSASHCFMPTLVRRHSVAARQNAAAITN</sequence>
<name>B7LVB1_ESCF3</name>
<evidence type="ECO:0000256" key="5">
    <source>
        <dbReference type="ARBA" id="ARBA00023163"/>
    </source>
</evidence>
<evidence type="ECO:0000256" key="3">
    <source>
        <dbReference type="ARBA" id="ARBA00023015"/>
    </source>
</evidence>
<dbReference type="PANTHER" id="PTHR30146">
    <property type="entry name" value="LACI-RELATED TRANSCRIPTIONAL REPRESSOR"/>
    <property type="match status" value="1"/>
</dbReference>
<evidence type="ECO:0000259" key="6">
    <source>
        <dbReference type="PROSITE" id="PS50932"/>
    </source>
</evidence>
<dbReference type="Gene3D" id="1.10.260.40">
    <property type="entry name" value="lambda repressor-like DNA-binding domains"/>
    <property type="match status" value="1"/>
</dbReference>
<keyword evidence="8" id="KW-1185">Reference proteome</keyword>
<accession>B7LVB1</accession>
<evidence type="ECO:0000313" key="7">
    <source>
        <dbReference type="EMBL" id="CAQ89738.1"/>
    </source>
</evidence>
<gene>
    <name evidence="7" type="primary">galS</name>
    <name evidence="7" type="ordered locus">EFER_2236</name>
</gene>
<dbReference type="Pfam" id="PF13377">
    <property type="entry name" value="Peripla_BP_3"/>
    <property type="match status" value="1"/>
</dbReference>
<dbReference type="GO" id="GO:0003700">
    <property type="term" value="F:DNA-binding transcription factor activity"/>
    <property type="evidence" value="ECO:0007669"/>
    <property type="project" value="TreeGrafter"/>
</dbReference>
<evidence type="ECO:0000256" key="4">
    <source>
        <dbReference type="ARBA" id="ARBA00023125"/>
    </source>
</evidence>
<keyword evidence="5" id="KW-0804">Transcription</keyword>
<reference evidence="8" key="1">
    <citation type="journal article" date="2009" name="PLoS Genet.">
        <title>Organised genome dynamics in the Escherichia coli species results in highly diverse adaptive paths.</title>
        <authorList>
            <person name="Touchon M."/>
            <person name="Hoede C."/>
            <person name="Tenaillon O."/>
            <person name="Barbe V."/>
            <person name="Baeriswyl S."/>
            <person name="Bidet P."/>
            <person name="Bingen E."/>
            <person name="Bonacorsi S."/>
            <person name="Bouchier C."/>
            <person name="Bouvet O."/>
            <person name="Calteau A."/>
            <person name="Chiapello H."/>
            <person name="Clermont O."/>
            <person name="Cruveiller S."/>
            <person name="Danchin A."/>
            <person name="Diard M."/>
            <person name="Dossat C."/>
            <person name="Karoui M.E."/>
            <person name="Frapy E."/>
            <person name="Garry L."/>
            <person name="Ghigo J.M."/>
            <person name="Gilles A.M."/>
            <person name="Johnson J."/>
            <person name="Le Bouguenec C."/>
            <person name="Lescat M."/>
            <person name="Mangenot S."/>
            <person name="Martinez-Jehanne V."/>
            <person name="Matic I."/>
            <person name="Nassif X."/>
            <person name="Oztas S."/>
            <person name="Petit M.A."/>
            <person name="Pichon C."/>
            <person name="Rouy Z."/>
            <person name="Ruf C.S."/>
            <person name="Schneider D."/>
            <person name="Tourret J."/>
            <person name="Vacherie B."/>
            <person name="Vallenet D."/>
            <person name="Medigue C."/>
            <person name="Rocha E.P.C."/>
            <person name="Denamur E."/>
        </authorList>
    </citation>
    <scope>NUCLEOTIDE SEQUENCE [LARGE SCALE GENOMIC DNA]</scope>
    <source>
        <strain evidence="8">ATCC 35469 / DSM 13698 / BCRC 15582 / CCUG 18766 / IAM 14443 / JCM 21226 / LMG 7866 / NBRC 102419 / NCTC 12128 / CDC 0568-73</strain>
    </source>
</reference>
<keyword evidence="2" id="KW-0678">Repressor</keyword>
<dbReference type="PROSITE" id="PS50932">
    <property type="entry name" value="HTH_LACI_2"/>
    <property type="match status" value="1"/>
</dbReference>
<dbReference type="Gene3D" id="3.40.50.2300">
    <property type="match status" value="2"/>
</dbReference>
<dbReference type="NCBIfam" id="NF007706">
    <property type="entry name" value="PRK10401.1"/>
    <property type="match status" value="1"/>
</dbReference>
<dbReference type="PANTHER" id="PTHR30146:SF109">
    <property type="entry name" value="HTH-TYPE TRANSCRIPTIONAL REGULATOR GALS"/>
    <property type="match status" value="1"/>
</dbReference>
<dbReference type="PRINTS" id="PR00036">
    <property type="entry name" value="HTHLACI"/>
</dbReference>
<evidence type="ECO:0000256" key="1">
    <source>
        <dbReference type="ARBA" id="ARBA00011738"/>
    </source>
</evidence>
<evidence type="ECO:0000313" key="8">
    <source>
        <dbReference type="Proteomes" id="UP000000745"/>
    </source>
</evidence>
<dbReference type="InterPro" id="IPR028082">
    <property type="entry name" value="Peripla_BP_I"/>
</dbReference>
<dbReference type="Pfam" id="PF00356">
    <property type="entry name" value="LacI"/>
    <property type="match status" value="1"/>
</dbReference>
<dbReference type="KEGG" id="efe:EFER_2236"/>
<dbReference type="SUPFAM" id="SSF47413">
    <property type="entry name" value="lambda repressor-like DNA-binding domains"/>
    <property type="match status" value="1"/>
</dbReference>
<proteinExistence type="predicted"/>
<organism evidence="7 8">
    <name type="scientific">Escherichia fergusonii (strain ATCC 35469 / DSM 13698 / CCUG 18766 / IAM 14443 / JCM 21226 / LMG 7866 / NBRC 102419 / NCTC 12128 / CDC 0568-73)</name>
    <dbReference type="NCBI Taxonomy" id="585054"/>
    <lineage>
        <taxon>Bacteria</taxon>
        <taxon>Pseudomonadati</taxon>
        <taxon>Pseudomonadota</taxon>
        <taxon>Gammaproteobacteria</taxon>
        <taxon>Enterobacterales</taxon>
        <taxon>Enterobacteriaceae</taxon>
        <taxon>Escherichia</taxon>
    </lineage>
</organism>
<dbReference type="AlphaFoldDB" id="B7LVB1"/>
<protein>
    <submittedName>
        <fullName evidence="7">DNA-binding transcriptional repressor</fullName>
    </submittedName>
</protein>
<dbReference type="CDD" id="cd06270">
    <property type="entry name" value="PBP1_GalS-like"/>
    <property type="match status" value="1"/>
</dbReference>
<dbReference type="SUPFAM" id="SSF53822">
    <property type="entry name" value="Periplasmic binding protein-like I"/>
    <property type="match status" value="1"/>
</dbReference>